<organism evidence="3">
    <name type="scientific">marine metagenome</name>
    <dbReference type="NCBI Taxonomy" id="408172"/>
    <lineage>
        <taxon>unclassified sequences</taxon>
        <taxon>metagenomes</taxon>
        <taxon>ecological metagenomes</taxon>
    </lineage>
</organism>
<dbReference type="Pfam" id="PF02493">
    <property type="entry name" value="MORN"/>
    <property type="match status" value="2"/>
</dbReference>
<feature type="compositionally biased region" description="Basic and acidic residues" evidence="2">
    <location>
        <begin position="11"/>
        <end position="21"/>
    </location>
</feature>
<dbReference type="PANTHER" id="PTHR43215:SF14">
    <property type="entry name" value="RADIAL SPOKE HEAD 1 HOMOLOG"/>
    <property type="match status" value="1"/>
</dbReference>
<gene>
    <name evidence="3" type="ORF">METZ01_LOCUS355606</name>
</gene>
<dbReference type="SUPFAM" id="SSF82185">
    <property type="entry name" value="Histone H3 K4-specific methyltransferase SET7/9 N-terminal domain"/>
    <property type="match status" value="1"/>
</dbReference>
<protein>
    <recommendedName>
        <fullName evidence="4">MORN repeat-containing protein</fullName>
    </recommendedName>
</protein>
<evidence type="ECO:0000256" key="1">
    <source>
        <dbReference type="ARBA" id="ARBA00022737"/>
    </source>
</evidence>
<feature type="region of interest" description="Disordered" evidence="2">
    <location>
        <begin position="1"/>
        <end position="45"/>
    </location>
</feature>
<dbReference type="InterPro" id="IPR003409">
    <property type="entry name" value="MORN"/>
</dbReference>
<sequence length="188" mass="21096">MDSYKDKRKSGKDVKESKKSNPDNGNNNQHLDDEQNQSKLKSKSGLTSSELAILKDVIEDELFAGWKELTKGGSIMRENITMEEENRVNGPVICNYADGSKYQGELNNGQKHGQGILILPNGERYEGQFENDFAHGEGVYTWGDGVRSEGEFREGKPWSVVGYDEHGEICGLIIDGKFQEVYTDSHRC</sequence>
<keyword evidence="1" id="KW-0677">Repeat</keyword>
<proteinExistence type="predicted"/>
<name>A0A382RZL6_9ZZZZ</name>
<dbReference type="Gene3D" id="2.20.110.10">
    <property type="entry name" value="Histone H3 K4-specific methyltransferase SET7/9 N-terminal domain"/>
    <property type="match status" value="1"/>
</dbReference>
<evidence type="ECO:0000256" key="2">
    <source>
        <dbReference type="SAM" id="MobiDB-lite"/>
    </source>
</evidence>
<dbReference type="PANTHER" id="PTHR43215">
    <property type="entry name" value="RADIAL SPOKE HEAD 1 HOMOLOG"/>
    <property type="match status" value="1"/>
</dbReference>
<dbReference type="AlphaFoldDB" id="A0A382RZL6"/>
<evidence type="ECO:0000313" key="3">
    <source>
        <dbReference type="EMBL" id="SVD02752.1"/>
    </source>
</evidence>
<evidence type="ECO:0008006" key="4">
    <source>
        <dbReference type="Google" id="ProtNLM"/>
    </source>
</evidence>
<reference evidence="3" key="1">
    <citation type="submission" date="2018-05" db="EMBL/GenBank/DDBJ databases">
        <authorList>
            <person name="Lanie J.A."/>
            <person name="Ng W.-L."/>
            <person name="Kazmierczak K.M."/>
            <person name="Andrzejewski T.M."/>
            <person name="Davidsen T.M."/>
            <person name="Wayne K.J."/>
            <person name="Tettelin H."/>
            <person name="Glass J.I."/>
            <person name="Rusch D."/>
            <person name="Podicherti R."/>
            <person name="Tsui H.-C.T."/>
            <person name="Winkler M.E."/>
        </authorList>
    </citation>
    <scope>NUCLEOTIDE SEQUENCE</scope>
</reference>
<feature type="compositionally biased region" description="Basic residues" evidence="2">
    <location>
        <begin position="1"/>
        <end position="10"/>
    </location>
</feature>
<feature type="non-terminal residue" evidence="3">
    <location>
        <position position="188"/>
    </location>
</feature>
<accession>A0A382RZL6</accession>
<dbReference type="SMART" id="SM00698">
    <property type="entry name" value="MORN"/>
    <property type="match status" value="2"/>
</dbReference>
<dbReference type="EMBL" id="UINC01125132">
    <property type="protein sequence ID" value="SVD02752.1"/>
    <property type="molecule type" value="Genomic_DNA"/>
</dbReference>